<dbReference type="Proteomes" id="UP000221369">
    <property type="component" value="Unassembled WGS sequence"/>
</dbReference>
<sequence>MLLCALSLGLALTFAACSSSPPESSEAQDDPAPRPTPSVIAEPTGVPAPANDSSDEHDDTAAEFDPAQIEDLGAREGASGEARHDASGFWYYEVVSGDVASVICDRFDRRWWQLETLDAEPGFDCRSTIYPGQILIPTAYAEDHNVDPPWVPSDNPFTG</sequence>
<reference evidence="3 4" key="1">
    <citation type="submission" date="2017-10" db="EMBL/GenBank/DDBJ databases">
        <title>Sequencing the genomes of 1000 actinobacteria strains.</title>
        <authorList>
            <person name="Klenk H.-P."/>
        </authorList>
    </citation>
    <scope>NUCLEOTIDE SEQUENCE [LARGE SCALE GENOMIC DNA]</scope>
    <source>
        <strain evidence="3 4">DSM 21798</strain>
    </source>
</reference>
<dbReference type="InterPro" id="IPR036779">
    <property type="entry name" value="LysM_dom_sf"/>
</dbReference>
<keyword evidence="2" id="KW-0732">Signal</keyword>
<feature type="region of interest" description="Disordered" evidence="1">
    <location>
        <begin position="17"/>
        <end position="62"/>
    </location>
</feature>
<feature type="chain" id="PRO_5013151527" description="LysM domain-containing protein" evidence="2">
    <location>
        <begin position="28"/>
        <end position="159"/>
    </location>
</feature>
<protein>
    <recommendedName>
        <fullName evidence="5">LysM domain-containing protein</fullName>
    </recommendedName>
</protein>
<evidence type="ECO:0000313" key="4">
    <source>
        <dbReference type="Proteomes" id="UP000221369"/>
    </source>
</evidence>
<evidence type="ECO:0000256" key="2">
    <source>
        <dbReference type="SAM" id="SignalP"/>
    </source>
</evidence>
<dbReference type="AlphaFoldDB" id="A0A2A9DSM4"/>
<dbReference type="Gene3D" id="3.10.350.10">
    <property type="entry name" value="LysM domain"/>
    <property type="match status" value="1"/>
</dbReference>
<feature type="compositionally biased region" description="Acidic residues" evidence="1">
    <location>
        <begin position="53"/>
        <end position="62"/>
    </location>
</feature>
<gene>
    <name evidence="3" type="ORF">ATJ78_0251</name>
</gene>
<evidence type="ECO:0000256" key="1">
    <source>
        <dbReference type="SAM" id="MobiDB-lite"/>
    </source>
</evidence>
<accession>A0A2A9DSM4</accession>
<comment type="caution">
    <text evidence="3">The sequence shown here is derived from an EMBL/GenBank/DDBJ whole genome shotgun (WGS) entry which is preliminary data.</text>
</comment>
<evidence type="ECO:0000313" key="3">
    <source>
        <dbReference type="EMBL" id="PFG29346.1"/>
    </source>
</evidence>
<proteinExistence type="predicted"/>
<feature type="signal peptide" evidence="2">
    <location>
        <begin position="1"/>
        <end position="27"/>
    </location>
</feature>
<keyword evidence="4" id="KW-1185">Reference proteome</keyword>
<name>A0A2A9DSM4_9MICO</name>
<organism evidence="3 4">
    <name type="scientific">Paramicrobacterium agarici</name>
    <dbReference type="NCBI Taxonomy" id="630514"/>
    <lineage>
        <taxon>Bacteria</taxon>
        <taxon>Bacillati</taxon>
        <taxon>Actinomycetota</taxon>
        <taxon>Actinomycetes</taxon>
        <taxon>Micrococcales</taxon>
        <taxon>Microbacteriaceae</taxon>
        <taxon>Paramicrobacterium</taxon>
    </lineage>
</organism>
<dbReference type="EMBL" id="PDJE01000001">
    <property type="protein sequence ID" value="PFG29346.1"/>
    <property type="molecule type" value="Genomic_DNA"/>
</dbReference>
<evidence type="ECO:0008006" key="5">
    <source>
        <dbReference type="Google" id="ProtNLM"/>
    </source>
</evidence>